<evidence type="ECO:0000256" key="2">
    <source>
        <dbReference type="SAM" id="Coils"/>
    </source>
</evidence>
<evidence type="ECO:0000313" key="4">
    <source>
        <dbReference type="Proteomes" id="UP000192602"/>
    </source>
</evidence>
<sequence>MNQNELLEIKTALENRLEKVESDINMLCNELEEIATYENIDDIEDLAELETLNDSDKALLKRLMEEKKQIKKALAKIERGEYGKCSDGSEIPLEILKANPLHEC</sequence>
<dbReference type="OrthoDB" id="9811543at2"/>
<dbReference type="PROSITE" id="PS51128">
    <property type="entry name" value="ZF_DKSA_2"/>
    <property type="match status" value="1"/>
</dbReference>
<feature type="coiled-coil region" evidence="2">
    <location>
        <begin position="3"/>
        <end position="80"/>
    </location>
</feature>
<gene>
    <name evidence="3" type="ORF">SAMN05660197_1675</name>
</gene>
<dbReference type="Proteomes" id="UP000192602">
    <property type="component" value="Unassembled WGS sequence"/>
</dbReference>
<reference evidence="4" key="1">
    <citation type="submission" date="2017-04" db="EMBL/GenBank/DDBJ databases">
        <authorList>
            <person name="Varghese N."/>
            <person name="Submissions S."/>
        </authorList>
    </citation>
    <scope>NUCLEOTIDE SEQUENCE [LARGE SCALE GENOMIC DNA]</scope>
    <source>
        <strain evidence="4">DSM 16512</strain>
    </source>
</reference>
<name>A0A1W1WVU2_9BACT</name>
<dbReference type="SUPFAM" id="SSF109635">
    <property type="entry name" value="DnaK suppressor protein DksA, alpha-hairpin domain"/>
    <property type="match status" value="1"/>
</dbReference>
<organism evidence="3 4">
    <name type="scientific">Nitratiruptor tergarcus DSM 16512</name>
    <dbReference type="NCBI Taxonomy" id="1069081"/>
    <lineage>
        <taxon>Bacteria</taxon>
        <taxon>Pseudomonadati</taxon>
        <taxon>Campylobacterota</taxon>
        <taxon>Epsilonproteobacteria</taxon>
        <taxon>Nautiliales</taxon>
        <taxon>Nitratiruptoraceae</taxon>
        <taxon>Nitratiruptor</taxon>
    </lineage>
</organism>
<dbReference type="Gene3D" id="1.20.120.910">
    <property type="entry name" value="DksA, coiled-coil domain"/>
    <property type="match status" value="1"/>
</dbReference>
<protein>
    <submittedName>
        <fullName evidence="3">Transcriptional regulator, TraR/DksA family</fullName>
    </submittedName>
</protein>
<dbReference type="InterPro" id="IPR037187">
    <property type="entry name" value="DnaK_N"/>
</dbReference>
<evidence type="ECO:0000256" key="1">
    <source>
        <dbReference type="PROSITE-ProRule" id="PRU00510"/>
    </source>
</evidence>
<evidence type="ECO:0000313" key="3">
    <source>
        <dbReference type="EMBL" id="SMC09853.1"/>
    </source>
</evidence>
<proteinExistence type="predicted"/>
<dbReference type="STRING" id="1069081.SAMN05660197_1675"/>
<accession>A0A1W1WVU2</accession>
<dbReference type="PANTHER" id="PTHR33823">
    <property type="entry name" value="RNA POLYMERASE-BINDING TRANSCRIPTION FACTOR DKSA-RELATED"/>
    <property type="match status" value="1"/>
</dbReference>
<keyword evidence="2" id="KW-0175">Coiled coil</keyword>
<dbReference type="RefSeq" id="WP_084276137.1">
    <property type="nucleotide sequence ID" value="NZ_AP026671.1"/>
</dbReference>
<dbReference type="EMBL" id="FWWZ01000001">
    <property type="protein sequence ID" value="SMC09853.1"/>
    <property type="molecule type" value="Genomic_DNA"/>
</dbReference>
<keyword evidence="4" id="KW-1185">Reference proteome</keyword>
<comment type="caution">
    <text evidence="1">Lacks conserved residue(s) required for the propagation of feature annotation.</text>
</comment>
<dbReference type="AlphaFoldDB" id="A0A1W1WVU2"/>